<dbReference type="InterPro" id="IPR000868">
    <property type="entry name" value="Isochorismatase-like_dom"/>
</dbReference>
<dbReference type="InterPro" id="IPR050272">
    <property type="entry name" value="Isochorismatase-like_hydrls"/>
</dbReference>
<dbReference type="Pfam" id="PF00857">
    <property type="entry name" value="Isochorismatase"/>
    <property type="match status" value="1"/>
</dbReference>
<dbReference type="InterPro" id="IPR036380">
    <property type="entry name" value="Isochorismatase-like_sf"/>
</dbReference>
<evidence type="ECO:0000256" key="1">
    <source>
        <dbReference type="ARBA" id="ARBA00022801"/>
    </source>
</evidence>
<dbReference type="EMBL" id="LT629750">
    <property type="protein sequence ID" value="SDT46329.1"/>
    <property type="molecule type" value="Genomic_DNA"/>
</dbReference>
<keyword evidence="1" id="KW-0378">Hydrolase</keyword>
<gene>
    <name evidence="3" type="ORF">SAMN05444158_6233</name>
</gene>
<dbReference type="RefSeq" id="WP_146690025.1">
    <property type="nucleotide sequence ID" value="NZ_LT629750.1"/>
</dbReference>
<evidence type="ECO:0000313" key="3">
    <source>
        <dbReference type="EMBL" id="SDT46329.1"/>
    </source>
</evidence>
<dbReference type="Gene3D" id="3.40.50.850">
    <property type="entry name" value="Isochorismatase-like"/>
    <property type="match status" value="1"/>
</dbReference>
<organism evidence="3 4">
    <name type="scientific">Bradyrhizobium canariense</name>
    <dbReference type="NCBI Taxonomy" id="255045"/>
    <lineage>
        <taxon>Bacteria</taxon>
        <taxon>Pseudomonadati</taxon>
        <taxon>Pseudomonadota</taxon>
        <taxon>Alphaproteobacteria</taxon>
        <taxon>Hyphomicrobiales</taxon>
        <taxon>Nitrobacteraceae</taxon>
        <taxon>Bradyrhizobium</taxon>
    </lineage>
</organism>
<dbReference type="PANTHER" id="PTHR43540">
    <property type="entry name" value="PEROXYUREIDOACRYLATE/UREIDOACRYLATE AMIDOHYDROLASE-RELATED"/>
    <property type="match status" value="1"/>
</dbReference>
<dbReference type="CDD" id="cd00431">
    <property type="entry name" value="cysteine_hydrolases"/>
    <property type="match status" value="1"/>
</dbReference>
<reference evidence="4" key="1">
    <citation type="submission" date="2016-10" db="EMBL/GenBank/DDBJ databases">
        <authorList>
            <person name="Varghese N."/>
            <person name="Submissions S."/>
        </authorList>
    </citation>
    <scope>NUCLEOTIDE SEQUENCE [LARGE SCALE GENOMIC DNA]</scope>
    <source>
        <strain evidence="4">GAS369</strain>
    </source>
</reference>
<dbReference type="Proteomes" id="UP000243904">
    <property type="component" value="Chromosome I"/>
</dbReference>
<accession>A0A1H2AKC3</accession>
<evidence type="ECO:0000313" key="4">
    <source>
        <dbReference type="Proteomes" id="UP000243904"/>
    </source>
</evidence>
<proteinExistence type="predicted"/>
<dbReference type="GO" id="GO:0016787">
    <property type="term" value="F:hydrolase activity"/>
    <property type="evidence" value="ECO:0007669"/>
    <property type="project" value="UniProtKB-KW"/>
</dbReference>
<name>A0A1H2AKC3_9BRAD</name>
<keyword evidence="4" id="KW-1185">Reference proteome</keyword>
<feature type="domain" description="Isochorismatase-like" evidence="2">
    <location>
        <begin position="18"/>
        <end position="199"/>
    </location>
</feature>
<dbReference type="PANTHER" id="PTHR43540:SF6">
    <property type="entry name" value="ISOCHORISMATASE-LIKE DOMAIN-CONTAINING PROTEIN"/>
    <property type="match status" value="1"/>
</dbReference>
<dbReference type="AlphaFoldDB" id="A0A1H2AKC3"/>
<sequence>MTKTLLDTVDKRLSPAHSAVMVIDMQNDFCAEKGYVETVVGKDATPCRAVASEIMALVGAAREHGVPVFWIKANYDPDRLPEGMLVKQREKSSDICCGTGSWGIDFYGVAPDSGEPVIEKHSYSAFAGTDVEQQLRARDVRTLVFAGVQTNVCVESSLRDAVCRGFYAVVASDCVASHTLPLHEATLKNVQFLFGDVLERRRIAAVWSAAPQSRRNTG</sequence>
<protein>
    <submittedName>
        <fullName evidence="3">Nicotinamidase-related amidase</fullName>
    </submittedName>
</protein>
<evidence type="ECO:0000259" key="2">
    <source>
        <dbReference type="Pfam" id="PF00857"/>
    </source>
</evidence>
<dbReference type="SUPFAM" id="SSF52499">
    <property type="entry name" value="Isochorismatase-like hydrolases"/>
    <property type="match status" value="1"/>
</dbReference>